<evidence type="ECO:0000256" key="3">
    <source>
        <dbReference type="PROSITE-ProRule" id="PRU00023"/>
    </source>
</evidence>
<evidence type="ECO:0000313" key="5">
    <source>
        <dbReference type="Proteomes" id="UP000824782"/>
    </source>
</evidence>
<dbReference type="EMBL" id="WNYA01000008">
    <property type="protein sequence ID" value="KAG8558648.1"/>
    <property type="molecule type" value="Genomic_DNA"/>
</dbReference>
<dbReference type="InterPro" id="IPR002110">
    <property type="entry name" value="Ankyrin_rpt"/>
</dbReference>
<sequence length="92" mass="10062">MTAVAKGHLQAAEILIKENKVDLTEKDELSNTPLHLACISGHENCALLIIDKINNENLINTTNNALQTPLHIAEQNGLKVIVEKLIEKGART</sequence>
<dbReference type="Gene3D" id="1.25.40.20">
    <property type="entry name" value="Ankyrin repeat-containing domain"/>
    <property type="match status" value="1"/>
</dbReference>
<gene>
    <name evidence="4" type="ORF">GDO81_017082</name>
</gene>
<evidence type="ECO:0000256" key="2">
    <source>
        <dbReference type="ARBA" id="ARBA00023043"/>
    </source>
</evidence>
<name>A0AAV7AEU2_ENGPU</name>
<dbReference type="InterPro" id="IPR036770">
    <property type="entry name" value="Ankyrin_rpt-contain_sf"/>
</dbReference>
<dbReference type="SUPFAM" id="SSF48403">
    <property type="entry name" value="Ankyrin repeat"/>
    <property type="match status" value="1"/>
</dbReference>
<dbReference type="PANTHER" id="PTHR24198">
    <property type="entry name" value="ANKYRIN REPEAT AND PROTEIN KINASE DOMAIN-CONTAINING PROTEIN"/>
    <property type="match status" value="1"/>
</dbReference>
<dbReference type="Pfam" id="PF12796">
    <property type="entry name" value="Ank_2"/>
    <property type="match status" value="1"/>
</dbReference>
<dbReference type="PROSITE" id="PS50088">
    <property type="entry name" value="ANK_REPEAT"/>
    <property type="match status" value="1"/>
</dbReference>
<dbReference type="AlphaFoldDB" id="A0AAV7AEU2"/>
<dbReference type="SMART" id="SM00248">
    <property type="entry name" value="ANK"/>
    <property type="match status" value="2"/>
</dbReference>
<feature type="repeat" description="ANK" evidence="3">
    <location>
        <begin position="65"/>
        <end position="92"/>
    </location>
</feature>
<keyword evidence="2 3" id="KW-0040">ANK repeat</keyword>
<protein>
    <submittedName>
        <fullName evidence="4">Uncharacterized protein</fullName>
    </submittedName>
</protein>
<accession>A0AAV7AEU2</accession>
<reference evidence="4" key="1">
    <citation type="thesis" date="2020" institute="ProQuest LLC" country="789 East Eisenhower Parkway, Ann Arbor, MI, USA">
        <title>Comparative Genomics and Chromosome Evolution.</title>
        <authorList>
            <person name="Mudd A.B."/>
        </authorList>
    </citation>
    <scope>NUCLEOTIDE SEQUENCE</scope>
    <source>
        <strain evidence="4">237g6f4</strain>
        <tissue evidence="4">Blood</tissue>
    </source>
</reference>
<dbReference type="PROSITE" id="PS50297">
    <property type="entry name" value="ANK_REP_REGION"/>
    <property type="match status" value="1"/>
</dbReference>
<proteinExistence type="predicted"/>
<keyword evidence="1" id="KW-0677">Repeat</keyword>
<comment type="caution">
    <text evidence="4">The sequence shown here is derived from an EMBL/GenBank/DDBJ whole genome shotgun (WGS) entry which is preliminary data.</text>
</comment>
<organism evidence="4 5">
    <name type="scientific">Engystomops pustulosus</name>
    <name type="common">Tungara frog</name>
    <name type="synonym">Physalaemus pustulosus</name>
    <dbReference type="NCBI Taxonomy" id="76066"/>
    <lineage>
        <taxon>Eukaryota</taxon>
        <taxon>Metazoa</taxon>
        <taxon>Chordata</taxon>
        <taxon>Craniata</taxon>
        <taxon>Vertebrata</taxon>
        <taxon>Euteleostomi</taxon>
        <taxon>Amphibia</taxon>
        <taxon>Batrachia</taxon>
        <taxon>Anura</taxon>
        <taxon>Neobatrachia</taxon>
        <taxon>Hyloidea</taxon>
        <taxon>Leptodactylidae</taxon>
        <taxon>Leiuperinae</taxon>
        <taxon>Engystomops</taxon>
    </lineage>
</organism>
<keyword evidence="5" id="KW-1185">Reference proteome</keyword>
<evidence type="ECO:0000256" key="1">
    <source>
        <dbReference type="ARBA" id="ARBA00022737"/>
    </source>
</evidence>
<evidence type="ECO:0000313" key="4">
    <source>
        <dbReference type="EMBL" id="KAG8558648.1"/>
    </source>
</evidence>
<dbReference type="Proteomes" id="UP000824782">
    <property type="component" value="Unassembled WGS sequence"/>
</dbReference>
<dbReference type="PANTHER" id="PTHR24198:SF165">
    <property type="entry name" value="ANKYRIN REPEAT-CONTAINING PROTEIN-RELATED"/>
    <property type="match status" value="1"/>
</dbReference>